<protein>
    <submittedName>
        <fullName evidence="3">DUF1311 domain-containing protein</fullName>
    </submittedName>
</protein>
<dbReference type="InterPro" id="IPR009739">
    <property type="entry name" value="LprI-like_N"/>
</dbReference>
<feature type="signal peptide" evidence="1">
    <location>
        <begin position="1"/>
        <end position="25"/>
    </location>
</feature>
<dbReference type="AlphaFoldDB" id="A0A7X9ZVS6"/>
<dbReference type="Pfam" id="PF07007">
    <property type="entry name" value="LprI"/>
    <property type="match status" value="1"/>
</dbReference>
<gene>
    <name evidence="3" type="ORF">HHL14_05155</name>
</gene>
<evidence type="ECO:0000313" key="3">
    <source>
        <dbReference type="EMBL" id="NML30217.1"/>
    </source>
</evidence>
<reference evidence="3 4" key="1">
    <citation type="submission" date="2020-04" db="EMBL/GenBank/DDBJ databases">
        <title>Paraburkholderia sp. G-4-1-8 isolated from soil.</title>
        <authorList>
            <person name="Dahal R.H."/>
        </authorList>
    </citation>
    <scope>NUCLEOTIDE SEQUENCE [LARGE SCALE GENOMIC DNA]</scope>
    <source>
        <strain evidence="3 4">G-4-1-8</strain>
    </source>
</reference>
<evidence type="ECO:0000256" key="1">
    <source>
        <dbReference type="SAM" id="SignalP"/>
    </source>
</evidence>
<organism evidence="3 4">
    <name type="scientific">Paraburkholderia antibiotica</name>
    <dbReference type="NCBI Taxonomy" id="2728839"/>
    <lineage>
        <taxon>Bacteria</taxon>
        <taxon>Pseudomonadati</taxon>
        <taxon>Pseudomonadota</taxon>
        <taxon>Betaproteobacteria</taxon>
        <taxon>Burkholderiales</taxon>
        <taxon>Burkholderiaceae</taxon>
        <taxon>Paraburkholderia</taxon>
    </lineage>
</organism>
<evidence type="ECO:0000313" key="4">
    <source>
        <dbReference type="Proteomes" id="UP000583127"/>
    </source>
</evidence>
<dbReference type="EMBL" id="JABBFZ010000002">
    <property type="protein sequence ID" value="NML30217.1"/>
    <property type="molecule type" value="Genomic_DNA"/>
</dbReference>
<dbReference type="RefSeq" id="WP_169496498.1">
    <property type="nucleotide sequence ID" value="NZ_JABBFZ010000002.1"/>
</dbReference>
<comment type="caution">
    <text evidence="3">The sequence shown here is derived from an EMBL/GenBank/DDBJ whole genome shotgun (WGS) entry which is preliminary data.</text>
</comment>
<dbReference type="Gene3D" id="1.20.1270.180">
    <property type="match status" value="1"/>
</dbReference>
<evidence type="ECO:0000259" key="2">
    <source>
        <dbReference type="Pfam" id="PF07007"/>
    </source>
</evidence>
<keyword evidence="4" id="KW-1185">Reference proteome</keyword>
<feature type="chain" id="PRO_5031391280" evidence="1">
    <location>
        <begin position="26"/>
        <end position="169"/>
    </location>
</feature>
<name>A0A7X9ZVS6_9BURK</name>
<proteinExistence type="predicted"/>
<keyword evidence="1" id="KW-0732">Signal</keyword>
<sequence>MQVTRYLIILAATWIIAASSFTSSAHGKTIYSVTFDYRAIPSSSIYFTGKTPQQIDRLCKTGEHASNADLAACEQRDFERLSQDLNSTYSKILGKVKEADEESKESGDPLAGPDFIGAQDNWVKYRDNYCYAYVYAIGEASARYIDFWGCMKELTLDRTRQLEKFLDAG</sequence>
<feature type="domain" description="Lysozyme inhibitor LprI-like N-terminal" evidence="2">
    <location>
        <begin position="65"/>
        <end position="162"/>
    </location>
</feature>
<dbReference type="Proteomes" id="UP000583127">
    <property type="component" value="Unassembled WGS sequence"/>
</dbReference>
<accession>A0A7X9ZVS6</accession>